<accession>A0A0E9NE12</accession>
<evidence type="ECO:0000313" key="1">
    <source>
        <dbReference type="EMBL" id="GAO47650.1"/>
    </source>
</evidence>
<reference evidence="1 2" key="1">
    <citation type="journal article" date="2011" name="J. Gen. Appl. Microbiol.">
        <title>Draft genome sequencing of the enigmatic yeast Saitoella complicata.</title>
        <authorList>
            <person name="Nishida H."/>
            <person name="Hamamoto M."/>
            <person name="Sugiyama J."/>
        </authorList>
    </citation>
    <scope>NUCLEOTIDE SEQUENCE [LARGE SCALE GENOMIC DNA]</scope>
    <source>
        <strain evidence="1 2">NRRL Y-17804</strain>
    </source>
</reference>
<reference evidence="1 2" key="2">
    <citation type="journal article" date="2014" name="J. Gen. Appl. Microbiol.">
        <title>The early diverging ascomycetous budding yeast Saitoella complicata has three histone deacetylases belonging to the Clr6, Hos2, and Rpd3 lineages.</title>
        <authorList>
            <person name="Nishida H."/>
            <person name="Matsumoto T."/>
            <person name="Kondo S."/>
            <person name="Hamamoto M."/>
            <person name="Yoshikawa H."/>
        </authorList>
    </citation>
    <scope>NUCLEOTIDE SEQUENCE [LARGE SCALE GENOMIC DNA]</scope>
    <source>
        <strain evidence="1 2">NRRL Y-17804</strain>
    </source>
</reference>
<comment type="caution">
    <text evidence="1">The sequence shown here is derived from an EMBL/GenBank/DDBJ whole genome shotgun (WGS) entry which is preliminary data.</text>
</comment>
<dbReference type="Proteomes" id="UP000033140">
    <property type="component" value="Unassembled WGS sequence"/>
</dbReference>
<proteinExistence type="predicted"/>
<keyword evidence="2" id="KW-1185">Reference proteome</keyword>
<organism evidence="1 2">
    <name type="scientific">Saitoella complicata (strain BCRC 22490 / CBS 7301 / JCM 7358 / NBRC 10748 / NRRL Y-17804)</name>
    <dbReference type="NCBI Taxonomy" id="698492"/>
    <lineage>
        <taxon>Eukaryota</taxon>
        <taxon>Fungi</taxon>
        <taxon>Dikarya</taxon>
        <taxon>Ascomycota</taxon>
        <taxon>Taphrinomycotina</taxon>
        <taxon>Taphrinomycotina incertae sedis</taxon>
        <taxon>Saitoella</taxon>
    </lineage>
</organism>
<dbReference type="AlphaFoldDB" id="A0A0E9NE12"/>
<sequence>MYGRGNADHPDPPKRTPSILDRLGANYSFGANTKQCFALLRSSLGKTRGSSGVVRIWERTLFLYLNNPINSQSSYALTTVPGSHPPTDTQLVRARARSRPSQMRPSRTHILQLKNQRHFDLGLSVSRARGTSLCPEDRPTMMLLTTLSTILIAASTAVGITASPLEARAVTSASGSCSSGLAAIFVQSSSAVGPYCSSILSLTLTKVTTVPVTSTEITGTVVATVKVTPTSTKIVSAAAKAVTVTVRPTTVSVSSGVTTQSITKTATSTKIVTKAVVKTGTVTAFATVTATVTASRSTKAKRALTSVSVPAVAKSQNSASVKTACGCVATTPTQTVYKTKTVTGKTTSTKIVTATAKTITTTSTPTMTVTVSKGTPITSVSMMISTKTVTVLTTPTVTKTATRSTSTTITHTTTKTLTITPSSTASTLTIPSASAAAYAASCSAQYWSRFAGYIAPPTTSFTMLTNTTATDAATCCAECFLAENGCASWVFGDVGEGSTGCLMWVPTTNGVCGTGGQVEVEVVYGGVGGSDGGVGVSGVGTCGKLSS</sequence>
<dbReference type="STRING" id="698492.A0A0E9NE12"/>
<gene>
    <name evidence="1" type="ORF">G7K_1849-t1</name>
</gene>
<reference evidence="1 2" key="3">
    <citation type="journal article" date="2015" name="Genome Announc.">
        <title>Draft Genome Sequence of the Archiascomycetous Yeast Saitoella complicata.</title>
        <authorList>
            <person name="Yamauchi K."/>
            <person name="Kondo S."/>
            <person name="Hamamoto M."/>
            <person name="Takahashi Y."/>
            <person name="Ogura Y."/>
            <person name="Hayashi T."/>
            <person name="Nishida H."/>
        </authorList>
    </citation>
    <scope>NUCLEOTIDE SEQUENCE [LARGE SCALE GENOMIC DNA]</scope>
    <source>
        <strain evidence="1 2">NRRL Y-17804</strain>
    </source>
</reference>
<dbReference type="EMBL" id="BACD03000010">
    <property type="protein sequence ID" value="GAO47650.1"/>
    <property type="molecule type" value="Genomic_DNA"/>
</dbReference>
<evidence type="ECO:0000313" key="2">
    <source>
        <dbReference type="Proteomes" id="UP000033140"/>
    </source>
</evidence>
<protein>
    <submittedName>
        <fullName evidence="1">Uncharacterized protein</fullName>
    </submittedName>
</protein>
<name>A0A0E9NE12_SAICN</name>